<protein>
    <submittedName>
        <fullName evidence="2">Uncharacterized protein</fullName>
    </submittedName>
</protein>
<proteinExistence type="predicted"/>
<dbReference type="EMBL" id="BGPR01044778">
    <property type="protein sequence ID" value="GBO21612.1"/>
    <property type="molecule type" value="Genomic_DNA"/>
</dbReference>
<dbReference type="AlphaFoldDB" id="A0A4Y2VAR8"/>
<reference evidence="2 3" key="1">
    <citation type="journal article" date="2019" name="Sci. Rep.">
        <title>Orb-weaving spider Araneus ventricosus genome elucidates the spidroin gene catalogue.</title>
        <authorList>
            <person name="Kono N."/>
            <person name="Nakamura H."/>
            <person name="Ohtoshi R."/>
            <person name="Moran D.A.P."/>
            <person name="Shinohara A."/>
            <person name="Yoshida Y."/>
            <person name="Fujiwara M."/>
            <person name="Mori M."/>
            <person name="Tomita M."/>
            <person name="Arakawa K."/>
        </authorList>
    </citation>
    <scope>NUCLEOTIDE SEQUENCE [LARGE SCALE GENOMIC DNA]</scope>
</reference>
<feature type="non-terminal residue" evidence="2">
    <location>
        <position position="51"/>
    </location>
</feature>
<feature type="region of interest" description="Disordered" evidence="1">
    <location>
        <begin position="1"/>
        <end position="51"/>
    </location>
</feature>
<organism evidence="2 3">
    <name type="scientific">Araneus ventricosus</name>
    <name type="common">Orbweaver spider</name>
    <name type="synonym">Epeira ventricosa</name>
    <dbReference type="NCBI Taxonomy" id="182803"/>
    <lineage>
        <taxon>Eukaryota</taxon>
        <taxon>Metazoa</taxon>
        <taxon>Ecdysozoa</taxon>
        <taxon>Arthropoda</taxon>
        <taxon>Chelicerata</taxon>
        <taxon>Arachnida</taxon>
        <taxon>Araneae</taxon>
        <taxon>Araneomorphae</taxon>
        <taxon>Entelegynae</taxon>
        <taxon>Araneoidea</taxon>
        <taxon>Araneidae</taxon>
        <taxon>Araneus</taxon>
    </lineage>
</organism>
<name>A0A4Y2VAR8_ARAVE</name>
<sequence length="51" mass="5915">MATASHRELPRLPSRDGRKQQKAEGKGEGKLEGSKEPWEPRDWDTRTHLEM</sequence>
<dbReference type="Proteomes" id="UP000499080">
    <property type="component" value="Unassembled WGS sequence"/>
</dbReference>
<evidence type="ECO:0000313" key="3">
    <source>
        <dbReference type="Proteomes" id="UP000499080"/>
    </source>
</evidence>
<accession>A0A4Y2VAR8</accession>
<evidence type="ECO:0000256" key="1">
    <source>
        <dbReference type="SAM" id="MobiDB-lite"/>
    </source>
</evidence>
<gene>
    <name evidence="2" type="ORF">AVEN_82025_1</name>
</gene>
<keyword evidence="3" id="KW-1185">Reference proteome</keyword>
<evidence type="ECO:0000313" key="2">
    <source>
        <dbReference type="EMBL" id="GBO21612.1"/>
    </source>
</evidence>
<comment type="caution">
    <text evidence="2">The sequence shown here is derived from an EMBL/GenBank/DDBJ whole genome shotgun (WGS) entry which is preliminary data.</text>
</comment>